<sequence length="66" mass="7909">MSVKSLTPTWGHQRQRQRQRQQQQQQLECLQFFNVANSIVFTNKIWFTIAIIFIICLDVHCQGEWS</sequence>
<protein>
    <submittedName>
        <fullName evidence="1">(Mediterranean fruit fly) hypothetical protein</fullName>
    </submittedName>
</protein>
<reference evidence="1" key="1">
    <citation type="submission" date="2020-11" db="EMBL/GenBank/DDBJ databases">
        <authorList>
            <person name="Whitehead M."/>
        </authorList>
    </citation>
    <scope>NUCLEOTIDE SEQUENCE</scope>
    <source>
        <strain evidence="1">EGII</strain>
    </source>
</reference>
<dbReference type="Proteomes" id="UP000606786">
    <property type="component" value="Unassembled WGS sequence"/>
</dbReference>
<keyword evidence="2" id="KW-1185">Reference proteome</keyword>
<dbReference type="AlphaFoldDB" id="A0A811UCS7"/>
<gene>
    <name evidence="1" type="ORF">CCAP1982_LOCUS5368</name>
</gene>
<proteinExistence type="predicted"/>
<organism evidence="1 2">
    <name type="scientific">Ceratitis capitata</name>
    <name type="common">Mediterranean fruit fly</name>
    <name type="synonym">Tephritis capitata</name>
    <dbReference type="NCBI Taxonomy" id="7213"/>
    <lineage>
        <taxon>Eukaryota</taxon>
        <taxon>Metazoa</taxon>
        <taxon>Ecdysozoa</taxon>
        <taxon>Arthropoda</taxon>
        <taxon>Hexapoda</taxon>
        <taxon>Insecta</taxon>
        <taxon>Pterygota</taxon>
        <taxon>Neoptera</taxon>
        <taxon>Endopterygota</taxon>
        <taxon>Diptera</taxon>
        <taxon>Brachycera</taxon>
        <taxon>Muscomorpha</taxon>
        <taxon>Tephritoidea</taxon>
        <taxon>Tephritidae</taxon>
        <taxon>Ceratitis</taxon>
        <taxon>Ceratitis</taxon>
    </lineage>
</organism>
<evidence type="ECO:0000313" key="2">
    <source>
        <dbReference type="Proteomes" id="UP000606786"/>
    </source>
</evidence>
<name>A0A811UCS7_CERCA</name>
<comment type="caution">
    <text evidence="1">The sequence shown here is derived from an EMBL/GenBank/DDBJ whole genome shotgun (WGS) entry which is preliminary data.</text>
</comment>
<evidence type="ECO:0000313" key="1">
    <source>
        <dbReference type="EMBL" id="CAD6996684.1"/>
    </source>
</evidence>
<dbReference type="EMBL" id="CAJHJT010000012">
    <property type="protein sequence ID" value="CAD6996684.1"/>
    <property type="molecule type" value="Genomic_DNA"/>
</dbReference>
<accession>A0A811UCS7</accession>
<dbReference type="OrthoDB" id="6019201at2759"/>